<dbReference type="EMBL" id="AY458643">
    <property type="protein sequence ID" value="AAR37947.1"/>
    <property type="molecule type" value="Genomic_DNA"/>
</dbReference>
<keyword evidence="1" id="KW-1133">Transmembrane helix</keyword>
<sequence>MDAIDERFAIYTVIILICGAVGALAGGFAAAVTFAFIALGVELAYLCGWIIENADRSGA</sequence>
<keyword evidence="1" id="KW-0812">Transmembrane</keyword>
<feature type="transmembrane region" description="Helical" evidence="1">
    <location>
        <begin position="31"/>
        <end position="51"/>
    </location>
</feature>
<organism evidence="2">
    <name type="scientific">uncultured marine bacterium 561</name>
    <dbReference type="NCBI Taxonomy" id="257396"/>
    <lineage>
        <taxon>Bacteria</taxon>
        <taxon>environmental samples</taxon>
    </lineage>
</organism>
<protein>
    <submittedName>
        <fullName evidence="2">Uncharacterized protein</fullName>
    </submittedName>
</protein>
<name>Q6SGB5_9BACT</name>
<feature type="transmembrane region" description="Helical" evidence="1">
    <location>
        <begin position="7"/>
        <end position="25"/>
    </location>
</feature>
<proteinExistence type="predicted"/>
<evidence type="ECO:0000313" key="2">
    <source>
        <dbReference type="EMBL" id="AAR37947.1"/>
    </source>
</evidence>
<reference evidence="2" key="2">
    <citation type="submission" date="2003-12" db="EMBL/GenBank/DDBJ databases">
        <title>Monterey Bay Coastal Ocean Microbial Observatory environmental clone sequencing.</title>
        <authorList>
            <person name="DeLong E.F."/>
        </authorList>
    </citation>
    <scope>NUCLEOTIDE SEQUENCE</scope>
</reference>
<gene>
    <name evidence="2" type="ORF">MBMO_EBAC000-47H08.26</name>
</gene>
<dbReference type="AlphaFoldDB" id="Q6SGB5"/>
<accession>Q6SGB5</accession>
<evidence type="ECO:0000256" key="1">
    <source>
        <dbReference type="SAM" id="Phobius"/>
    </source>
</evidence>
<reference evidence="2" key="1">
    <citation type="submission" date="2003-11" db="EMBL/GenBank/DDBJ databases">
        <authorList>
            <person name="Heidelberg J.F."/>
            <person name="Eisen J.A."/>
            <person name="Nelson W.C."/>
            <person name="DeLong E.F."/>
        </authorList>
    </citation>
    <scope>NUCLEOTIDE SEQUENCE</scope>
</reference>
<keyword evidence="1" id="KW-0472">Membrane</keyword>